<evidence type="ECO:0000256" key="6">
    <source>
        <dbReference type="ARBA" id="ARBA00022490"/>
    </source>
</evidence>
<dbReference type="EMBL" id="PTIU01000029">
    <property type="protein sequence ID" value="PPK53132.1"/>
    <property type="molecule type" value="Genomic_DNA"/>
</dbReference>
<evidence type="ECO:0000256" key="11">
    <source>
        <dbReference type="ARBA" id="ARBA00023125"/>
    </source>
</evidence>
<comment type="subunit">
    <text evidence="4">Forms a ring-shaped head-to-tail homodimer around DNA which binds and tethers DNA polymerases and other proteins to the DNA. The DNA replisome complex has a single clamp-loading complex (3 tau and 1 each of delta, delta', psi and chi subunits) which binds 3 Pol III cores (1 core on the leading strand and 2 on the lagging strand) each with a beta sliding clamp dimer. Additional proteins in the replisome are other copies of gamma, psi and chi, Ssb, DNA helicase and RNA primase.</text>
</comment>
<evidence type="ECO:0000313" key="18">
    <source>
        <dbReference type="Proteomes" id="UP000239446"/>
    </source>
</evidence>
<dbReference type="InterPro" id="IPR022637">
    <property type="entry name" value="DNA_polIII_beta_cen"/>
</dbReference>
<proteinExistence type="inferred from homology"/>
<keyword evidence="6 12" id="KW-0963">Cytoplasm</keyword>
<dbReference type="PIRSF" id="PIRSF000804">
    <property type="entry name" value="DNA_pol_III_b"/>
    <property type="match status" value="1"/>
</dbReference>
<name>A0A2S6G394_9GAMM</name>
<evidence type="ECO:0000256" key="9">
    <source>
        <dbReference type="ARBA" id="ARBA00022705"/>
    </source>
</evidence>
<dbReference type="OrthoDB" id="8421503at2"/>
<dbReference type="AlphaFoldDB" id="A0A2S6G394"/>
<comment type="subcellular location">
    <subcellularLocation>
        <location evidence="2 12">Cytoplasm</location>
    </subcellularLocation>
</comment>
<evidence type="ECO:0000313" key="19">
    <source>
        <dbReference type="Proteomes" id="UP000239648"/>
    </source>
</evidence>
<comment type="function">
    <text evidence="1 12">Confers DNA tethering and processivity to DNA polymerases and other proteins. Acts as a clamp, forming a ring around DNA (a reaction catalyzed by the clamp-loading complex) which diffuses in an ATP-independent manner freely and bidirectionally along dsDNA. Initially characterized for its ability to contact the catalytic subunit of DNA polymerase III (Pol III), a complex, multichain enzyme responsible for most of the replicative synthesis in bacteria; Pol III exhibits 3'-5' exonuclease proofreading activity. The beta chain is required for initiation of replication as well as for processivity of DNA replication.</text>
</comment>
<dbReference type="EMBL" id="PTIT01000015">
    <property type="protein sequence ID" value="PPK51135.1"/>
    <property type="molecule type" value="Genomic_DNA"/>
</dbReference>
<dbReference type="CDD" id="cd00140">
    <property type="entry name" value="beta_clamp"/>
    <property type="match status" value="1"/>
</dbReference>
<dbReference type="GO" id="GO:0008408">
    <property type="term" value="F:3'-5' exonuclease activity"/>
    <property type="evidence" value="ECO:0007669"/>
    <property type="project" value="InterPro"/>
</dbReference>
<evidence type="ECO:0000313" key="16">
    <source>
        <dbReference type="EMBL" id="PPK51135.1"/>
    </source>
</evidence>
<dbReference type="Proteomes" id="UP000239446">
    <property type="component" value="Unassembled WGS sequence"/>
</dbReference>
<evidence type="ECO:0000256" key="3">
    <source>
        <dbReference type="ARBA" id="ARBA00010752"/>
    </source>
</evidence>
<evidence type="ECO:0000259" key="14">
    <source>
        <dbReference type="Pfam" id="PF02767"/>
    </source>
</evidence>
<dbReference type="GO" id="GO:0009360">
    <property type="term" value="C:DNA polymerase III complex"/>
    <property type="evidence" value="ECO:0007669"/>
    <property type="project" value="InterPro"/>
</dbReference>
<dbReference type="Proteomes" id="UP000239648">
    <property type="component" value="Unassembled WGS sequence"/>
</dbReference>
<dbReference type="GO" id="GO:0003887">
    <property type="term" value="F:DNA-directed DNA polymerase activity"/>
    <property type="evidence" value="ECO:0007669"/>
    <property type="project" value="UniProtKB-UniRule"/>
</dbReference>
<evidence type="ECO:0000256" key="5">
    <source>
        <dbReference type="ARBA" id="ARBA00021035"/>
    </source>
</evidence>
<accession>A0A2S6G394</accession>
<comment type="similarity">
    <text evidence="3 12">Belongs to the beta sliding clamp family.</text>
</comment>
<keyword evidence="7 12" id="KW-0808">Transferase</keyword>
<dbReference type="InterPro" id="IPR001001">
    <property type="entry name" value="DNA_polIII_beta"/>
</dbReference>
<dbReference type="FunFam" id="3.10.150.10:FF:000001">
    <property type="entry name" value="Beta sliding clamp"/>
    <property type="match status" value="1"/>
</dbReference>
<evidence type="ECO:0000256" key="12">
    <source>
        <dbReference type="PIRNR" id="PIRNR000804"/>
    </source>
</evidence>
<dbReference type="Gene3D" id="3.70.10.10">
    <property type="match status" value="1"/>
</dbReference>
<feature type="domain" description="DNA polymerase III beta sliding clamp central" evidence="14">
    <location>
        <begin position="132"/>
        <end position="244"/>
    </location>
</feature>
<evidence type="ECO:0000256" key="10">
    <source>
        <dbReference type="ARBA" id="ARBA00022932"/>
    </source>
</evidence>
<keyword evidence="11" id="KW-0238">DNA-binding</keyword>
<keyword evidence="8 12" id="KW-0548">Nucleotidyltransferase</keyword>
<evidence type="ECO:0000313" key="17">
    <source>
        <dbReference type="EMBL" id="PPK53132.1"/>
    </source>
</evidence>
<reference evidence="16 19" key="1">
    <citation type="submission" date="2018-02" db="EMBL/GenBank/DDBJ databases">
        <title>Deep subsurface shale carbon reservoir microbial communities from Ohio and West Virginia, USA.</title>
        <authorList>
            <person name="Wrighton K."/>
        </authorList>
    </citation>
    <scope>NUCLEOTIDE SEQUENCE [LARGE SCALE GENOMIC DNA]</scope>
    <source>
        <strain evidence="16 19">UTICA-S1B6</strain>
    </source>
</reference>
<dbReference type="InterPro" id="IPR022635">
    <property type="entry name" value="DNA_polIII_beta_C"/>
</dbReference>
<dbReference type="SMART" id="SM00480">
    <property type="entry name" value="POL3Bc"/>
    <property type="match status" value="1"/>
</dbReference>
<evidence type="ECO:0000259" key="13">
    <source>
        <dbReference type="Pfam" id="PF00712"/>
    </source>
</evidence>
<feature type="domain" description="DNA polymerase III beta sliding clamp N-terminal" evidence="13">
    <location>
        <begin position="1"/>
        <end position="119"/>
    </location>
</feature>
<dbReference type="Pfam" id="PF00712">
    <property type="entry name" value="DNA_pol3_beta"/>
    <property type="match status" value="1"/>
</dbReference>
<gene>
    <name evidence="17" type="ORF">B0H24_102910</name>
    <name evidence="16" type="ORF">BY455_11510</name>
</gene>
<dbReference type="GO" id="GO:0006271">
    <property type="term" value="P:DNA strand elongation involved in DNA replication"/>
    <property type="evidence" value="ECO:0007669"/>
    <property type="project" value="TreeGrafter"/>
</dbReference>
<dbReference type="Pfam" id="PF02768">
    <property type="entry name" value="DNA_pol3_beta_3"/>
    <property type="match status" value="1"/>
</dbReference>
<dbReference type="NCBIfam" id="TIGR00663">
    <property type="entry name" value="dnan"/>
    <property type="match status" value="1"/>
</dbReference>
<dbReference type="GO" id="GO:0042802">
    <property type="term" value="F:identical protein binding"/>
    <property type="evidence" value="ECO:0007669"/>
    <property type="project" value="UniProtKB-ARBA"/>
</dbReference>
<evidence type="ECO:0000259" key="15">
    <source>
        <dbReference type="Pfam" id="PF02768"/>
    </source>
</evidence>
<keyword evidence="19" id="KW-1185">Reference proteome</keyword>
<evidence type="ECO:0000256" key="7">
    <source>
        <dbReference type="ARBA" id="ARBA00022679"/>
    </source>
</evidence>
<keyword evidence="9 12" id="KW-0235">DNA replication</keyword>
<dbReference type="PANTHER" id="PTHR30478:SF0">
    <property type="entry name" value="BETA SLIDING CLAMP"/>
    <property type="match status" value="1"/>
</dbReference>
<evidence type="ECO:0000256" key="4">
    <source>
        <dbReference type="ARBA" id="ARBA00011400"/>
    </source>
</evidence>
<feature type="domain" description="DNA polymerase III beta sliding clamp C-terminal" evidence="15">
    <location>
        <begin position="247"/>
        <end position="366"/>
    </location>
</feature>
<keyword evidence="10 12" id="KW-0239">DNA-directed DNA polymerase</keyword>
<evidence type="ECO:0000256" key="8">
    <source>
        <dbReference type="ARBA" id="ARBA00022695"/>
    </source>
</evidence>
<dbReference type="Gene3D" id="3.10.150.10">
    <property type="entry name" value="DNA Polymerase III, subunit A, domain 2"/>
    <property type="match status" value="1"/>
</dbReference>
<dbReference type="InterPro" id="IPR046938">
    <property type="entry name" value="DNA_clamp_sf"/>
</dbReference>
<dbReference type="PANTHER" id="PTHR30478">
    <property type="entry name" value="DNA POLYMERASE III SUBUNIT BETA"/>
    <property type="match status" value="1"/>
</dbReference>
<dbReference type="RefSeq" id="WP_104417146.1">
    <property type="nucleotide sequence ID" value="NZ_PTIT01000015.1"/>
</dbReference>
<dbReference type="Pfam" id="PF02767">
    <property type="entry name" value="DNA_pol3_beta_2"/>
    <property type="match status" value="1"/>
</dbReference>
<evidence type="ECO:0000256" key="2">
    <source>
        <dbReference type="ARBA" id="ARBA00004496"/>
    </source>
</evidence>
<reference evidence="17 18" key="2">
    <citation type="submission" date="2018-02" db="EMBL/GenBank/DDBJ databases">
        <title>Subsurface microbial communities from deep shales in Ohio and West Virginia, USA.</title>
        <authorList>
            <person name="Wrighton K."/>
        </authorList>
    </citation>
    <scope>NUCLEOTIDE SEQUENCE [LARGE SCALE GENOMIC DNA]</scope>
    <source>
        <strain evidence="17 18">UTICA-S1B9</strain>
    </source>
</reference>
<dbReference type="STRING" id="930118.SAMN05216429_10785"/>
<dbReference type="GO" id="GO:0003677">
    <property type="term" value="F:DNA binding"/>
    <property type="evidence" value="ECO:0007669"/>
    <property type="project" value="UniProtKB-UniRule"/>
</dbReference>
<evidence type="ECO:0000256" key="1">
    <source>
        <dbReference type="ARBA" id="ARBA00002266"/>
    </source>
</evidence>
<organism evidence="17 18">
    <name type="scientific">Marinobacter persicus</name>
    <dbReference type="NCBI Taxonomy" id="930118"/>
    <lineage>
        <taxon>Bacteria</taxon>
        <taxon>Pseudomonadati</taxon>
        <taxon>Pseudomonadota</taxon>
        <taxon>Gammaproteobacteria</taxon>
        <taxon>Pseudomonadales</taxon>
        <taxon>Marinobacteraceae</taxon>
        <taxon>Marinobacter</taxon>
    </lineage>
</organism>
<dbReference type="SUPFAM" id="SSF55979">
    <property type="entry name" value="DNA clamp"/>
    <property type="match status" value="3"/>
</dbReference>
<dbReference type="GO" id="GO:0005737">
    <property type="term" value="C:cytoplasm"/>
    <property type="evidence" value="ECO:0007669"/>
    <property type="project" value="UniProtKB-SubCell"/>
</dbReference>
<comment type="caution">
    <text evidence="17">The sequence shown here is derived from an EMBL/GenBank/DDBJ whole genome shotgun (WGS) entry which is preliminary data.</text>
</comment>
<dbReference type="InterPro" id="IPR022634">
    <property type="entry name" value="DNA_polIII_beta_N"/>
</dbReference>
<protein>
    <recommendedName>
        <fullName evidence="5 12">Beta sliding clamp</fullName>
    </recommendedName>
</protein>
<sequence length="367" mass="40508">MKLTISRESLLTPLQSIAGVVEKKQTMPVLSNVLLEAEDNTLTLTGTNMEVELVARVTPVHVDQPGRITVPARKLADICRAVSDEAPIDMALEGDRLHLRAGNSHFTLSTLPAEHFPNVEDEEESFRLEMFQKDLSQMLDATAFAMAQQDVRYYLNGLLLEVDQGHVRTVATDGHRLAMAHQDMETGCPELRQVIVPRKGVLELARLLDDVESPVTLVIGDNHLRATVGSYTFTSKLIEGKFPDYNRVIPRGGDKVVLADRATLKNTLQRAGILSHENIRGVRLNLSSGQLQVFANNPDQEQAEDALPVDYEGEALQIGFNVGYLVDVMNALDDDQVKITLSNPNSSALIESETDVGCLYVVMPMRL</sequence>